<keyword evidence="1" id="KW-0479">Metal-binding</keyword>
<sequence>MMQTAIEVGKLLFQSRLVDGASGNLSFRDGDKIMITRSGANLNSLSVDSFVEIEHLSASRDRLVHLKIYERSNYNAVIHCHGVFNVVLSLKMSKIVPVDLEGKLFLGEISVISDEFGSQGYAERISEEVSKKGVAIAKAHGIYAAGKDLREAFNRACYAEHSCEVIYFSSLLDKP</sequence>
<dbReference type="GO" id="GO:0046872">
    <property type="term" value="F:metal ion binding"/>
    <property type="evidence" value="ECO:0007669"/>
    <property type="project" value="UniProtKB-KW"/>
</dbReference>
<dbReference type="GO" id="GO:0016832">
    <property type="term" value="F:aldehyde-lyase activity"/>
    <property type="evidence" value="ECO:0007669"/>
    <property type="project" value="TreeGrafter"/>
</dbReference>
<dbReference type="Pfam" id="PF00596">
    <property type="entry name" value="Aldolase_II"/>
    <property type="match status" value="1"/>
</dbReference>
<dbReference type="InterPro" id="IPR001303">
    <property type="entry name" value="Aldolase_II/adducin_N"/>
</dbReference>
<gene>
    <name evidence="4" type="ORF">ENW66_08825</name>
</gene>
<dbReference type="AlphaFoldDB" id="A0A7C3MHB0"/>
<feature type="domain" description="Class II aldolase/adducin N-terminal" evidence="3">
    <location>
        <begin position="3"/>
        <end position="167"/>
    </location>
</feature>
<protein>
    <submittedName>
        <fullName evidence="4">Fructose-bisphosphate aldolase</fullName>
    </submittedName>
</protein>
<reference evidence="4" key="1">
    <citation type="journal article" date="2020" name="mSystems">
        <title>Genome- and Community-Level Interaction Insights into Carbon Utilization and Element Cycling Functions of Hydrothermarchaeota in Hydrothermal Sediment.</title>
        <authorList>
            <person name="Zhou Z."/>
            <person name="Liu Y."/>
            <person name="Xu W."/>
            <person name="Pan J."/>
            <person name="Luo Z.H."/>
            <person name="Li M."/>
        </authorList>
    </citation>
    <scope>NUCLEOTIDE SEQUENCE [LARGE SCALE GENOMIC DNA]</scope>
    <source>
        <strain evidence="4">SpSt-87</strain>
    </source>
</reference>
<dbReference type="PANTHER" id="PTHR22789">
    <property type="entry name" value="FUCULOSE PHOSPHATE ALDOLASE"/>
    <property type="match status" value="1"/>
</dbReference>
<dbReference type="UniPathway" id="UPA00071"/>
<organism evidence="4">
    <name type="scientific">Archaeoglobus fulgidus</name>
    <dbReference type="NCBI Taxonomy" id="2234"/>
    <lineage>
        <taxon>Archaea</taxon>
        <taxon>Methanobacteriati</taxon>
        <taxon>Methanobacteriota</taxon>
        <taxon>Archaeoglobi</taxon>
        <taxon>Archaeoglobales</taxon>
        <taxon>Archaeoglobaceae</taxon>
        <taxon>Archaeoglobus</taxon>
    </lineage>
</organism>
<accession>A0A7C3MHB0</accession>
<evidence type="ECO:0000256" key="2">
    <source>
        <dbReference type="ARBA" id="ARBA00023239"/>
    </source>
</evidence>
<evidence type="ECO:0000259" key="3">
    <source>
        <dbReference type="SMART" id="SM01007"/>
    </source>
</evidence>
<dbReference type="InterPro" id="IPR050197">
    <property type="entry name" value="Aldolase_class_II_sugar_metab"/>
</dbReference>
<evidence type="ECO:0000313" key="4">
    <source>
        <dbReference type="EMBL" id="HFW33030.1"/>
    </source>
</evidence>
<proteinExistence type="predicted"/>
<dbReference type="SMART" id="SM01007">
    <property type="entry name" value="Aldolase_II"/>
    <property type="match status" value="1"/>
</dbReference>
<comment type="caution">
    <text evidence="4">The sequence shown here is derived from an EMBL/GenBank/DDBJ whole genome shotgun (WGS) entry which is preliminary data.</text>
</comment>
<dbReference type="GO" id="GO:0019323">
    <property type="term" value="P:pentose catabolic process"/>
    <property type="evidence" value="ECO:0007669"/>
    <property type="project" value="TreeGrafter"/>
</dbReference>
<dbReference type="Gene3D" id="3.40.225.10">
    <property type="entry name" value="Class II aldolase/adducin N-terminal domain"/>
    <property type="match status" value="1"/>
</dbReference>
<dbReference type="GO" id="GO:0005829">
    <property type="term" value="C:cytosol"/>
    <property type="evidence" value="ECO:0007669"/>
    <property type="project" value="TreeGrafter"/>
</dbReference>
<dbReference type="PANTHER" id="PTHR22789:SF0">
    <property type="entry name" value="3-OXO-TETRONATE 4-PHOSPHATE DECARBOXYLASE-RELATED"/>
    <property type="match status" value="1"/>
</dbReference>
<evidence type="ECO:0000256" key="1">
    <source>
        <dbReference type="ARBA" id="ARBA00022723"/>
    </source>
</evidence>
<name>A0A7C3MHB0_ARCFL</name>
<keyword evidence="2" id="KW-0456">Lyase</keyword>
<dbReference type="InterPro" id="IPR036409">
    <property type="entry name" value="Aldolase_II/adducin_N_sf"/>
</dbReference>
<dbReference type="EMBL" id="DTLB01000051">
    <property type="protein sequence ID" value="HFW33030.1"/>
    <property type="molecule type" value="Genomic_DNA"/>
</dbReference>
<dbReference type="SUPFAM" id="SSF53639">
    <property type="entry name" value="AraD/HMP-PK domain-like"/>
    <property type="match status" value="1"/>
</dbReference>